<evidence type="ECO:0000313" key="8">
    <source>
        <dbReference type="Proteomes" id="UP001470230"/>
    </source>
</evidence>
<keyword evidence="4" id="KW-0288">FMN</keyword>
<dbReference type="Gene3D" id="3.40.109.10">
    <property type="entry name" value="NADH Oxidase"/>
    <property type="match status" value="1"/>
</dbReference>
<dbReference type="InterPro" id="IPR000415">
    <property type="entry name" value="Nitroreductase-like"/>
</dbReference>
<dbReference type="Proteomes" id="UP001470230">
    <property type="component" value="Unassembled WGS sequence"/>
</dbReference>
<keyword evidence="5" id="KW-0560">Oxidoreductase</keyword>
<evidence type="ECO:0000256" key="3">
    <source>
        <dbReference type="ARBA" id="ARBA00022630"/>
    </source>
</evidence>
<dbReference type="EMBL" id="JAPFFF010000005">
    <property type="protein sequence ID" value="KAK8890139.1"/>
    <property type="molecule type" value="Genomic_DNA"/>
</dbReference>
<dbReference type="PANTHER" id="PTHR43673:SF2">
    <property type="entry name" value="NITROREDUCTASE"/>
    <property type="match status" value="1"/>
</dbReference>
<evidence type="ECO:0000256" key="2">
    <source>
        <dbReference type="ARBA" id="ARBA00007118"/>
    </source>
</evidence>
<dbReference type="InterPro" id="IPR029479">
    <property type="entry name" value="Nitroreductase"/>
</dbReference>
<sequence length="176" mass="19432">MFKAIEERRTCRQFDPSRQIPRDVIERIARAGVNAPTGVDAQSFDLYFVSKKEILDRIASEAVKNLPPVFSHGNVTPDRIFYHAPTVCFIVPAREERADCVNYDLGIIADSLCIEAQLSGVSSAIIGLAGCCPASVMKEVLGLPKEATAIGVCLGYASPEWKPQEKEIRSKVHWIE</sequence>
<evidence type="ECO:0000256" key="4">
    <source>
        <dbReference type="ARBA" id="ARBA00022643"/>
    </source>
</evidence>
<name>A0ABR2KG68_9EUKA</name>
<proteinExistence type="inferred from homology"/>
<dbReference type="SUPFAM" id="SSF55469">
    <property type="entry name" value="FMN-dependent nitroreductase-like"/>
    <property type="match status" value="1"/>
</dbReference>
<dbReference type="PANTHER" id="PTHR43673">
    <property type="entry name" value="NAD(P)H NITROREDUCTASE YDGI-RELATED"/>
    <property type="match status" value="1"/>
</dbReference>
<evidence type="ECO:0000259" key="6">
    <source>
        <dbReference type="Pfam" id="PF00881"/>
    </source>
</evidence>
<protein>
    <recommendedName>
        <fullName evidence="6">Nitroreductase domain-containing protein</fullName>
    </recommendedName>
</protein>
<evidence type="ECO:0000256" key="1">
    <source>
        <dbReference type="ARBA" id="ARBA00001917"/>
    </source>
</evidence>
<reference evidence="7 8" key="1">
    <citation type="submission" date="2024-04" db="EMBL/GenBank/DDBJ databases">
        <title>Tritrichomonas musculus Genome.</title>
        <authorList>
            <person name="Alves-Ferreira E."/>
            <person name="Grigg M."/>
            <person name="Lorenzi H."/>
            <person name="Galac M."/>
        </authorList>
    </citation>
    <scope>NUCLEOTIDE SEQUENCE [LARGE SCALE GENOMIC DNA]</scope>
    <source>
        <strain evidence="7 8">EAF2021</strain>
    </source>
</reference>
<comment type="cofactor">
    <cofactor evidence="1">
        <name>FMN</name>
        <dbReference type="ChEBI" id="CHEBI:58210"/>
    </cofactor>
</comment>
<gene>
    <name evidence="7" type="ORF">M9Y10_034899</name>
</gene>
<comment type="similarity">
    <text evidence="2">Belongs to the nitroreductase family.</text>
</comment>
<keyword evidence="3" id="KW-0285">Flavoprotein</keyword>
<comment type="caution">
    <text evidence="7">The sequence shown here is derived from an EMBL/GenBank/DDBJ whole genome shotgun (WGS) entry which is preliminary data.</text>
</comment>
<evidence type="ECO:0000256" key="5">
    <source>
        <dbReference type="ARBA" id="ARBA00023002"/>
    </source>
</evidence>
<organism evidence="7 8">
    <name type="scientific">Tritrichomonas musculus</name>
    <dbReference type="NCBI Taxonomy" id="1915356"/>
    <lineage>
        <taxon>Eukaryota</taxon>
        <taxon>Metamonada</taxon>
        <taxon>Parabasalia</taxon>
        <taxon>Tritrichomonadida</taxon>
        <taxon>Tritrichomonadidae</taxon>
        <taxon>Tritrichomonas</taxon>
    </lineage>
</organism>
<evidence type="ECO:0000313" key="7">
    <source>
        <dbReference type="EMBL" id="KAK8890139.1"/>
    </source>
</evidence>
<feature type="domain" description="Nitroreductase" evidence="6">
    <location>
        <begin position="5"/>
        <end position="156"/>
    </location>
</feature>
<keyword evidence="8" id="KW-1185">Reference proteome</keyword>
<dbReference type="Pfam" id="PF00881">
    <property type="entry name" value="Nitroreductase"/>
    <property type="match status" value="1"/>
</dbReference>
<accession>A0ABR2KG68</accession>